<keyword evidence="2" id="KW-1133">Transmembrane helix</keyword>
<feature type="transmembrane region" description="Helical" evidence="2">
    <location>
        <begin position="120"/>
        <end position="144"/>
    </location>
</feature>
<evidence type="ECO:0000313" key="4">
    <source>
        <dbReference type="Proteomes" id="UP001058271"/>
    </source>
</evidence>
<feature type="region of interest" description="Disordered" evidence="1">
    <location>
        <begin position="1"/>
        <end position="92"/>
    </location>
</feature>
<dbReference type="Proteomes" id="UP001058271">
    <property type="component" value="Chromosome"/>
</dbReference>
<sequence>MTYPPNAPDDEPRSQPFQPMSYDLAPEFGTPPPASNPPRASEPQYGGSQYGGSQYGGPAAPASGGYQQPGPAYPVSGGHPPQPAYPGPVPQPVYPGPAMASPVPPLMPAPPPKKGNGLKITLGVVGGIFLICAIAACVFLYPVFSESGAHVTAPPTLPGKLTKANSPTMQQLVDEMESELKTDLGTTDEVAAGIYSDGTTDDIFILVAATSTILFPDTELDNAFKSLSGESSGGLTLGASTKYDPGKWGGTLKCATGTSDDVRMTMCAWADHGSLGIGVFVNRGASESAALFRDIRDVVQSRSS</sequence>
<gene>
    <name evidence="3" type="ORF">Drose_32215</name>
</gene>
<feature type="compositionally biased region" description="Pro residues" evidence="1">
    <location>
        <begin position="80"/>
        <end position="92"/>
    </location>
</feature>
<protein>
    <submittedName>
        <fullName evidence="3">Uncharacterized protein</fullName>
    </submittedName>
</protein>
<dbReference type="RefSeq" id="WP_260725074.1">
    <property type="nucleotide sequence ID" value="NZ_BAAABS010000058.1"/>
</dbReference>
<keyword evidence="4" id="KW-1185">Reference proteome</keyword>
<organism evidence="3 4">
    <name type="scientific">Dactylosporangium roseum</name>
    <dbReference type="NCBI Taxonomy" id="47989"/>
    <lineage>
        <taxon>Bacteria</taxon>
        <taxon>Bacillati</taxon>
        <taxon>Actinomycetota</taxon>
        <taxon>Actinomycetes</taxon>
        <taxon>Micromonosporales</taxon>
        <taxon>Micromonosporaceae</taxon>
        <taxon>Dactylosporangium</taxon>
    </lineage>
</organism>
<reference evidence="3" key="1">
    <citation type="submission" date="2021-04" db="EMBL/GenBank/DDBJ databases">
        <title>Biosynthetic gene clusters of Dactylosporangioum roseum.</title>
        <authorList>
            <person name="Hartkoorn R.C."/>
            <person name="Beaudoing E."/>
            <person name="Hot D."/>
            <person name="Moureu S."/>
        </authorList>
    </citation>
    <scope>NUCLEOTIDE SEQUENCE</scope>
    <source>
        <strain evidence="3">NRRL B-16295</strain>
    </source>
</reference>
<evidence type="ECO:0000256" key="1">
    <source>
        <dbReference type="SAM" id="MobiDB-lite"/>
    </source>
</evidence>
<keyword evidence="2" id="KW-0812">Transmembrane</keyword>
<proteinExistence type="predicted"/>
<keyword evidence="2" id="KW-0472">Membrane</keyword>
<accession>A0ABY5Z127</accession>
<dbReference type="EMBL" id="CP073721">
    <property type="protein sequence ID" value="UWZ35726.1"/>
    <property type="molecule type" value="Genomic_DNA"/>
</dbReference>
<evidence type="ECO:0000313" key="3">
    <source>
        <dbReference type="EMBL" id="UWZ35726.1"/>
    </source>
</evidence>
<evidence type="ECO:0000256" key="2">
    <source>
        <dbReference type="SAM" id="Phobius"/>
    </source>
</evidence>
<name>A0ABY5Z127_9ACTN</name>
<feature type="compositionally biased region" description="Low complexity" evidence="1">
    <location>
        <begin position="56"/>
        <end position="70"/>
    </location>
</feature>